<dbReference type="Proteomes" id="UP001234297">
    <property type="component" value="Chromosome 2"/>
</dbReference>
<protein>
    <submittedName>
        <fullName evidence="1">Uncharacterized protein</fullName>
    </submittedName>
</protein>
<dbReference type="EMBL" id="CM056810">
    <property type="protein sequence ID" value="KAJ8646852.1"/>
    <property type="molecule type" value="Genomic_DNA"/>
</dbReference>
<name>A0ACC2MMA6_PERAE</name>
<organism evidence="1 2">
    <name type="scientific">Persea americana</name>
    <name type="common">Avocado</name>
    <dbReference type="NCBI Taxonomy" id="3435"/>
    <lineage>
        <taxon>Eukaryota</taxon>
        <taxon>Viridiplantae</taxon>
        <taxon>Streptophyta</taxon>
        <taxon>Embryophyta</taxon>
        <taxon>Tracheophyta</taxon>
        <taxon>Spermatophyta</taxon>
        <taxon>Magnoliopsida</taxon>
        <taxon>Magnoliidae</taxon>
        <taxon>Laurales</taxon>
        <taxon>Lauraceae</taxon>
        <taxon>Persea</taxon>
    </lineage>
</organism>
<evidence type="ECO:0000313" key="2">
    <source>
        <dbReference type="Proteomes" id="UP001234297"/>
    </source>
</evidence>
<reference evidence="1 2" key="1">
    <citation type="journal article" date="2022" name="Hortic Res">
        <title>A haplotype resolved chromosomal level avocado genome allows analysis of novel avocado genes.</title>
        <authorList>
            <person name="Nath O."/>
            <person name="Fletcher S.J."/>
            <person name="Hayward A."/>
            <person name="Shaw L.M."/>
            <person name="Masouleh A.K."/>
            <person name="Furtado A."/>
            <person name="Henry R.J."/>
            <person name="Mitter N."/>
        </authorList>
    </citation>
    <scope>NUCLEOTIDE SEQUENCE [LARGE SCALE GENOMIC DNA]</scope>
    <source>
        <strain evidence="2">cv. Hass</strain>
    </source>
</reference>
<proteinExistence type="predicted"/>
<keyword evidence="2" id="KW-1185">Reference proteome</keyword>
<accession>A0ACC2MMA6</accession>
<evidence type="ECO:0000313" key="1">
    <source>
        <dbReference type="EMBL" id="KAJ8646852.1"/>
    </source>
</evidence>
<sequence length="173" mass="19595">MAFARVAIVDEAAYFVGGVGNLSSLMVPPMPFSARQDAIELYKSFKGQLLFYDHYSGLGFNTARVVNVLAHRDVSQCALIQQEYRAMYSEELAKRLSSELSGNLKLLLAYVSTTCYEVLEVDRNKVDRDARDLFKAGEKRLGTDENTFIRIFSERSWLFLLLTIICMGVLSKR</sequence>
<comment type="caution">
    <text evidence="1">The sequence shown here is derived from an EMBL/GenBank/DDBJ whole genome shotgun (WGS) entry which is preliminary data.</text>
</comment>
<gene>
    <name evidence="1" type="ORF">MRB53_008600</name>
</gene>